<feature type="domain" description="HTH lysR-type" evidence="5">
    <location>
        <begin position="5"/>
        <end position="62"/>
    </location>
</feature>
<evidence type="ECO:0000313" key="7">
    <source>
        <dbReference type="Proteomes" id="UP001555786"/>
    </source>
</evidence>
<dbReference type="PANTHER" id="PTHR30427:SF1">
    <property type="entry name" value="TRANSCRIPTIONAL ACTIVATOR PROTEIN LYSR"/>
    <property type="match status" value="1"/>
</dbReference>
<dbReference type="InterPro" id="IPR005119">
    <property type="entry name" value="LysR_subst-bd"/>
</dbReference>
<gene>
    <name evidence="6" type="ORF">ABXS05_19845</name>
</gene>
<name>A0ABV3PQ85_9HYPH</name>
<dbReference type="Pfam" id="PF03466">
    <property type="entry name" value="LysR_substrate"/>
    <property type="match status" value="1"/>
</dbReference>
<dbReference type="EMBL" id="JBFNQD010000007">
    <property type="protein sequence ID" value="MEW9307816.1"/>
    <property type="molecule type" value="Genomic_DNA"/>
</dbReference>
<dbReference type="InterPro" id="IPR000847">
    <property type="entry name" value="LysR_HTH_N"/>
</dbReference>
<dbReference type="PRINTS" id="PR00039">
    <property type="entry name" value="HTHLYSR"/>
</dbReference>
<keyword evidence="2" id="KW-0805">Transcription regulation</keyword>
<dbReference type="PROSITE" id="PS50931">
    <property type="entry name" value="HTH_LYSR"/>
    <property type="match status" value="1"/>
</dbReference>
<keyword evidence="4" id="KW-0804">Transcription</keyword>
<dbReference type="Gene3D" id="1.10.10.10">
    <property type="entry name" value="Winged helix-like DNA-binding domain superfamily/Winged helix DNA-binding domain"/>
    <property type="match status" value="1"/>
</dbReference>
<keyword evidence="3" id="KW-0238">DNA-binding</keyword>
<evidence type="ECO:0000256" key="2">
    <source>
        <dbReference type="ARBA" id="ARBA00023015"/>
    </source>
</evidence>
<dbReference type="Pfam" id="PF00126">
    <property type="entry name" value="HTH_1"/>
    <property type="match status" value="1"/>
</dbReference>
<evidence type="ECO:0000259" key="5">
    <source>
        <dbReference type="PROSITE" id="PS50931"/>
    </source>
</evidence>
<organism evidence="6 7">
    <name type="scientific">Labrys neptuniae</name>
    <dbReference type="NCBI Taxonomy" id="376174"/>
    <lineage>
        <taxon>Bacteria</taxon>
        <taxon>Pseudomonadati</taxon>
        <taxon>Pseudomonadota</taxon>
        <taxon>Alphaproteobacteria</taxon>
        <taxon>Hyphomicrobiales</taxon>
        <taxon>Xanthobacteraceae</taxon>
        <taxon>Labrys</taxon>
    </lineage>
</organism>
<evidence type="ECO:0000256" key="3">
    <source>
        <dbReference type="ARBA" id="ARBA00023125"/>
    </source>
</evidence>
<dbReference type="SUPFAM" id="SSF46785">
    <property type="entry name" value="Winged helix' DNA-binding domain"/>
    <property type="match status" value="1"/>
</dbReference>
<dbReference type="InterPro" id="IPR036390">
    <property type="entry name" value="WH_DNA-bd_sf"/>
</dbReference>
<accession>A0ABV3PQ85</accession>
<comment type="caution">
    <text evidence="6">The sequence shown here is derived from an EMBL/GenBank/DDBJ whole genome shotgun (WGS) entry which is preliminary data.</text>
</comment>
<dbReference type="SUPFAM" id="SSF53850">
    <property type="entry name" value="Periplasmic binding protein-like II"/>
    <property type="match status" value="1"/>
</dbReference>
<evidence type="ECO:0000256" key="1">
    <source>
        <dbReference type="ARBA" id="ARBA00009437"/>
    </source>
</evidence>
<dbReference type="PANTHER" id="PTHR30427">
    <property type="entry name" value="TRANSCRIPTIONAL ACTIVATOR PROTEIN LYSR"/>
    <property type="match status" value="1"/>
</dbReference>
<evidence type="ECO:0000256" key="4">
    <source>
        <dbReference type="ARBA" id="ARBA00023163"/>
    </source>
</evidence>
<keyword evidence="7" id="KW-1185">Reference proteome</keyword>
<dbReference type="Gene3D" id="3.40.190.10">
    <property type="entry name" value="Periplasmic binding protein-like II"/>
    <property type="match status" value="2"/>
</dbReference>
<dbReference type="RefSeq" id="WP_367625138.1">
    <property type="nucleotide sequence ID" value="NZ_JBFNQD010000007.1"/>
</dbReference>
<protein>
    <submittedName>
        <fullName evidence="6">LysR substrate-binding domain-containing protein</fullName>
    </submittedName>
</protein>
<proteinExistence type="inferred from homology"/>
<comment type="similarity">
    <text evidence="1">Belongs to the LysR transcriptional regulatory family.</text>
</comment>
<sequence>MALPINLRQVEAFRAVMRTGRMTLAAELMSVTQPAVSRLIADLERATGLTLFERRSNQIRPTRAAIDLMREVERSFVGLDRIALLAQEIGRHSAGTLRIAAMPALGNGLLPRFLARFLRDKPGLNVSLDTLPSAMVIEAVAIGQADIGYADEPLDRSGFLVEAYPAAALVALPARHPLAGKTVIAPGDLAGERVINLDPGTLFAMRVELALAGVPRLAALETRLSYTALTLVVEGAGIVLVDPASASEFAGRGIVFRPFSIFIDAGFQMIRSASQVRLEVAERFASEFDAYLKEHLGEMLQPER</sequence>
<evidence type="ECO:0000313" key="6">
    <source>
        <dbReference type="EMBL" id="MEW9307816.1"/>
    </source>
</evidence>
<reference evidence="6 7" key="1">
    <citation type="submission" date="2024-07" db="EMBL/GenBank/DDBJ databases">
        <title>Description of Labrys sedimenti sp. nov., isolated from a diclofenac-degrading enrichment culture.</title>
        <authorList>
            <person name="Tancsics A."/>
            <person name="Csepanyi A."/>
        </authorList>
    </citation>
    <scope>NUCLEOTIDE SEQUENCE [LARGE SCALE GENOMIC DNA]</scope>
    <source>
        <strain evidence="6 7">LMG 23578</strain>
    </source>
</reference>
<dbReference type="InterPro" id="IPR036388">
    <property type="entry name" value="WH-like_DNA-bd_sf"/>
</dbReference>
<dbReference type="Proteomes" id="UP001555786">
    <property type="component" value="Unassembled WGS sequence"/>
</dbReference>